<name>A0A8T2CPU9_ARASU</name>
<evidence type="ECO:0000256" key="1">
    <source>
        <dbReference type="SAM" id="MobiDB-lite"/>
    </source>
</evidence>
<comment type="caution">
    <text evidence="2">The sequence shown here is derived from an EMBL/GenBank/DDBJ whole genome shotgun (WGS) entry which is preliminary data.</text>
</comment>
<feature type="region of interest" description="Disordered" evidence="1">
    <location>
        <begin position="1"/>
        <end position="24"/>
    </location>
</feature>
<protein>
    <submittedName>
        <fullName evidence="2">Uncharacterized protein</fullName>
    </submittedName>
</protein>
<evidence type="ECO:0000313" key="2">
    <source>
        <dbReference type="EMBL" id="KAG7600396.1"/>
    </source>
</evidence>
<dbReference type="Proteomes" id="UP000694251">
    <property type="component" value="Chromosome 6"/>
</dbReference>
<proteinExistence type="predicted"/>
<evidence type="ECO:0000313" key="3">
    <source>
        <dbReference type="Proteomes" id="UP000694251"/>
    </source>
</evidence>
<gene>
    <name evidence="2" type="ORF">ISN44_As06g045060</name>
</gene>
<dbReference type="AlphaFoldDB" id="A0A8T2CPU9"/>
<dbReference type="EMBL" id="JAEFBJ010000006">
    <property type="protein sequence ID" value="KAG7600396.1"/>
    <property type="molecule type" value="Genomic_DNA"/>
</dbReference>
<organism evidence="2 3">
    <name type="scientific">Arabidopsis suecica</name>
    <name type="common">Swedish thale-cress</name>
    <name type="synonym">Cardaminopsis suecica</name>
    <dbReference type="NCBI Taxonomy" id="45249"/>
    <lineage>
        <taxon>Eukaryota</taxon>
        <taxon>Viridiplantae</taxon>
        <taxon>Streptophyta</taxon>
        <taxon>Embryophyta</taxon>
        <taxon>Tracheophyta</taxon>
        <taxon>Spermatophyta</taxon>
        <taxon>Magnoliopsida</taxon>
        <taxon>eudicotyledons</taxon>
        <taxon>Gunneridae</taxon>
        <taxon>Pentapetalae</taxon>
        <taxon>rosids</taxon>
        <taxon>malvids</taxon>
        <taxon>Brassicales</taxon>
        <taxon>Brassicaceae</taxon>
        <taxon>Camelineae</taxon>
        <taxon>Arabidopsis</taxon>
    </lineage>
</organism>
<reference evidence="2 3" key="1">
    <citation type="submission" date="2020-12" db="EMBL/GenBank/DDBJ databases">
        <title>Concerted genomic and epigenomic changes stabilize Arabidopsis allopolyploids.</title>
        <authorList>
            <person name="Chen Z."/>
        </authorList>
    </citation>
    <scope>NUCLEOTIDE SEQUENCE [LARGE SCALE GENOMIC DNA]</scope>
    <source>
        <strain evidence="2">As9502</strain>
        <tissue evidence="2">Leaf</tissue>
    </source>
</reference>
<keyword evidence="3" id="KW-1185">Reference proteome</keyword>
<sequence>MKHMRHPLVSTHESDPSSPSSPVNRTTAITVQLRYSQTSLLVLVTSSITSPVRFKASPPTSSSENPRLFRRAPLPLRRAPSCSVTSDPQLHLESKSLTVIPGAYSVQCRYRSYLELCRLSGDVEEIVADLKVMSSALPSYCDLSPVAGHQKFLHT</sequence>
<accession>A0A8T2CPU9</accession>